<dbReference type="Proteomes" id="UP001055811">
    <property type="component" value="Linkage Group LG01"/>
</dbReference>
<reference evidence="2" key="1">
    <citation type="journal article" date="2022" name="Mol. Ecol. Resour.">
        <title>The genomes of chicory, endive, great burdock and yacon provide insights into Asteraceae palaeo-polyploidization history and plant inulin production.</title>
        <authorList>
            <person name="Fan W."/>
            <person name="Wang S."/>
            <person name="Wang H."/>
            <person name="Wang A."/>
            <person name="Jiang F."/>
            <person name="Liu H."/>
            <person name="Zhao H."/>
            <person name="Xu D."/>
            <person name="Zhang Y."/>
        </authorList>
    </citation>
    <scope>NUCLEOTIDE SEQUENCE [LARGE SCALE GENOMIC DNA]</scope>
    <source>
        <strain evidence="2">cv. Punajuju</strain>
    </source>
</reference>
<evidence type="ECO:0000313" key="2">
    <source>
        <dbReference type="Proteomes" id="UP001055811"/>
    </source>
</evidence>
<accession>A0ACB9H5F8</accession>
<keyword evidence="2" id="KW-1185">Reference proteome</keyword>
<gene>
    <name evidence="1" type="ORF">L2E82_03732</name>
</gene>
<name>A0ACB9H5F8_CICIN</name>
<comment type="caution">
    <text evidence="1">The sequence shown here is derived from an EMBL/GenBank/DDBJ whole genome shotgun (WGS) entry which is preliminary data.</text>
</comment>
<proteinExistence type="predicted"/>
<sequence>MYSDGQPPSVNDVGRREPSQSEASCTQYEGPDAHEVQQPRICEIGAENNRINSELWHASAGPLVSLPAAGTHVVYFPQGHCEQVSFSFF</sequence>
<evidence type="ECO:0000313" key="1">
    <source>
        <dbReference type="EMBL" id="KAI3790585.1"/>
    </source>
</evidence>
<dbReference type="EMBL" id="CM042009">
    <property type="protein sequence ID" value="KAI3790585.1"/>
    <property type="molecule type" value="Genomic_DNA"/>
</dbReference>
<reference evidence="1 2" key="2">
    <citation type="journal article" date="2022" name="Mol. Ecol. Resour.">
        <title>The genomes of chicory, endive, great burdock and yacon provide insights into Asteraceae paleo-polyploidization history and plant inulin production.</title>
        <authorList>
            <person name="Fan W."/>
            <person name="Wang S."/>
            <person name="Wang H."/>
            <person name="Wang A."/>
            <person name="Jiang F."/>
            <person name="Liu H."/>
            <person name="Zhao H."/>
            <person name="Xu D."/>
            <person name="Zhang Y."/>
        </authorList>
    </citation>
    <scope>NUCLEOTIDE SEQUENCE [LARGE SCALE GENOMIC DNA]</scope>
    <source>
        <strain evidence="2">cv. Punajuju</strain>
        <tissue evidence="1">Leaves</tissue>
    </source>
</reference>
<organism evidence="1 2">
    <name type="scientific">Cichorium intybus</name>
    <name type="common">Chicory</name>
    <dbReference type="NCBI Taxonomy" id="13427"/>
    <lineage>
        <taxon>Eukaryota</taxon>
        <taxon>Viridiplantae</taxon>
        <taxon>Streptophyta</taxon>
        <taxon>Embryophyta</taxon>
        <taxon>Tracheophyta</taxon>
        <taxon>Spermatophyta</taxon>
        <taxon>Magnoliopsida</taxon>
        <taxon>eudicotyledons</taxon>
        <taxon>Gunneridae</taxon>
        <taxon>Pentapetalae</taxon>
        <taxon>asterids</taxon>
        <taxon>campanulids</taxon>
        <taxon>Asterales</taxon>
        <taxon>Asteraceae</taxon>
        <taxon>Cichorioideae</taxon>
        <taxon>Cichorieae</taxon>
        <taxon>Cichoriinae</taxon>
        <taxon>Cichorium</taxon>
    </lineage>
</organism>
<protein>
    <submittedName>
        <fullName evidence="1">Uncharacterized protein</fullName>
    </submittedName>
</protein>